<sequence length="154" mass="17169">MEREHLVSVYVAASGTTSRGVVRGVNADLPDSERQRLLVSSHNPTLIGARRIKNTTTIILLFDELKVPNYVRCGVLLLRCTSYKRQTDTCRNCSRVGHRQGVCPTPSEKVCGHCCIKPTGPDHECVRPKCALYGEAHITGQRTRPKRNQVPYVV</sequence>
<accession>A0A9J6E3Q5</accession>
<keyword evidence="2" id="KW-1185">Reference proteome</keyword>
<protein>
    <recommendedName>
        <fullName evidence="3">Tick transposon</fullName>
    </recommendedName>
</protein>
<gene>
    <name evidence="1" type="ORF">HPB51_018067</name>
</gene>
<organism evidence="1 2">
    <name type="scientific">Rhipicephalus microplus</name>
    <name type="common">Cattle tick</name>
    <name type="synonym">Boophilus microplus</name>
    <dbReference type="NCBI Taxonomy" id="6941"/>
    <lineage>
        <taxon>Eukaryota</taxon>
        <taxon>Metazoa</taxon>
        <taxon>Ecdysozoa</taxon>
        <taxon>Arthropoda</taxon>
        <taxon>Chelicerata</taxon>
        <taxon>Arachnida</taxon>
        <taxon>Acari</taxon>
        <taxon>Parasitiformes</taxon>
        <taxon>Ixodida</taxon>
        <taxon>Ixodoidea</taxon>
        <taxon>Ixodidae</taxon>
        <taxon>Rhipicephalinae</taxon>
        <taxon>Rhipicephalus</taxon>
        <taxon>Boophilus</taxon>
    </lineage>
</organism>
<dbReference type="Proteomes" id="UP000821866">
    <property type="component" value="Chromosome 4"/>
</dbReference>
<evidence type="ECO:0000313" key="1">
    <source>
        <dbReference type="EMBL" id="KAH8028664.1"/>
    </source>
</evidence>
<reference evidence="1" key="2">
    <citation type="submission" date="2021-09" db="EMBL/GenBank/DDBJ databases">
        <authorList>
            <person name="Jia N."/>
            <person name="Wang J."/>
            <person name="Shi W."/>
            <person name="Du L."/>
            <person name="Sun Y."/>
            <person name="Zhan W."/>
            <person name="Jiang J."/>
            <person name="Wang Q."/>
            <person name="Zhang B."/>
            <person name="Ji P."/>
            <person name="Sakyi L.B."/>
            <person name="Cui X."/>
            <person name="Yuan T."/>
            <person name="Jiang B."/>
            <person name="Yang W."/>
            <person name="Lam T.T.-Y."/>
            <person name="Chang Q."/>
            <person name="Ding S."/>
            <person name="Wang X."/>
            <person name="Zhu J."/>
            <person name="Ruan X."/>
            <person name="Zhao L."/>
            <person name="Wei J."/>
            <person name="Que T."/>
            <person name="Du C."/>
            <person name="Cheng J."/>
            <person name="Dai P."/>
            <person name="Han X."/>
            <person name="Huang E."/>
            <person name="Gao Y."/>
            <person name="Liu J."/>
            <person name="Shao H."/>
            <person name="Ye R."/>
            <person name="Li L."/>
            <person name="Wei W."/>
            <person name="Wang X."/>
            <person name="Wang C."/>
            <person name="Huo Q."/>
            <person name="Li W."/>
            <person name="Guo W."/>
            <person name="Chen H."/>
            <person name="Chen S."/>
            <person name="Zhou L."/>
            <person name="Zhou L."/>
            <person name="Ni X."/>
            <person name="Tian J."/>
            <person name="Zhou Y."/>
            <person name="Sheng Y."/>
            <person name="Liu T."/>
            <person name="Pan Y."/>
            <person name="Xia L."/>
            <person name="Li J."/>
            <person name="Zhao F."/>
            <person name="Cao W."/>
        </authorList>
    </citation>
    <scope>NUCLEOTIDE SEQUENCE</scope>
    <source>
        <strain evidence="1">Rmic-2018</strain>
        <tissue evidence="1">Larvae</tissue>
    </source>
</reference>
<evidence type="ECO:0008006" key="3">
    <source>
        <dbReference type="Google" id="ProtNLM"/>
    </source>
</evidence>
<proteinExistence type="predicted"/>
<evidence type="ECO:0000313" key="2">
    <source>
        <dbReference type="Proteomes" id="UP000821866"/>
    </source>
</evidence>
<name>A0A9J6E3Q5_RHIMP</name>
<comment type="caution">
    <text evidence="1">The sequence shown here is derived from an EMBL/GenBank/DDBJ whole genome shotgun (WGS) entry which is preliminary data.</text>
</comment>
<dbReference type="EMBL" id="JABSTU010000006">
    <property type="protein sequence ID" value="KAH8028664.1"/>
    <property type="molecule type" value="Genomic_DNA"/>
</dbReference>
<dbReference type="AlphaFoldDB" id="A0A9J6E3Q5"/>
<reference evidence="1" key="1">
    <citation type="journal article" date="2020" name="Cell">
        <title>Large-Scale Comparative Analyses of Tick Genomes Elucidate Their Genetic Diversity and Vector Capacities.</title>
        <authorList>
            <consortium name="Tick Genome and Microbiome Consortium (TIGMIC)"/>
            <person name="Jia N."/>
            <person name="Wang J."/>
            <person name="Shi W."/>
            <person name="Du L."/>
            <person name="Sun Y."/>
            <person name="Zhan W."/>
            <person name="Jiang J.F."/>
            <person name="Wang Q."/>
            <person name="Zhang B."/>
            <person name="Ji P."/>
            <person name="Bell-Sakyi L."/>
            <person name="Cui X.M."/>
            <person name="Yuan T.T."/>
            <person name="Jiang B.G."/>
            <person name="Yang W.F."/>
            <person name="Lam T.T."/>
            <person name="Chang Q.C."/>
            <person name="Ding S.J."/>
            <person name="Wang X.J."/>
            <person name="Zhu J.G."/>
            <person name="Ruan X.D."/>
            <person name="Zhao L."/>
            <person name="Wei J.T."/>
            <person name="Ye R.Z."/>
            <person name="Que T.C."/>
            <person name="Du C.H."/>
            <person name="Zhou Y.H."/>
            <person name="Cheng J.X."/>
            <person name="Dai P.F."/>
            <person name="Guo W.B."/>
            <person name="Han X.H."/>
            <person name="Huang E.J."/>
            <person name="Li L.F."/>
            <person name="Wei W."/>
            <person name="Gao Y.C."/>
            <person name="Liu J.Z."/>
            <person name="Shao H.Z."/>
            <person name="Wang X."/>
            <person name="Wang C.C."/>
            <person name="Yang T.C."/>
            <person name="Huo Q.B."/>
            <person name="Li W."/>
            <person name="Chen H.Y."/>
            <person name="Chen S.E."/>
            <person name="Zhou L.G."/>
            <person name="Ni X.B."/>
            <person name="Tian J.H."/>
            <person name="Sheng Y."/>
            <person name="Liu T."/>
            <person name="Pan Y.S."/>
            <person name="Xia L.Y."/>
            <person name="Li J."/>
            <person name="Zhao F."/>
            <person name="Cao W.C."/>
        </authorList>
    </citation>
    <scope>NUCLEOTIDE SEQUENCE</scope>
    <source>
        <strain evidence="1">Rmic-2018</strain>
    </source>
</reference>